<comment type="caution">
    <text evidence="1">The sequence shown here is derived from an EMBL/GenBank/DDBJ whole genome shotgun (WGS) entry which is preliminary data.</text>
</comment>
<proteinExistence type="predicted"/>
<protein>
    <submittedName>
        <fullName evidence="1">Uncharacterized protein</fullName>
    </submittedName>
</protein>
<name>A0A8J2LTH7_9HEXA</name>
<reference evidence="1" key="1">
    <citation type="submission" date="2021-06" db="EMBL/GenBank/DDBJ databases">
        <authorList>
            <person name="Hodson N. C."/>
            <person name="Mongue J. A."/>
            <person name="Jaron S. K."/>
        </authorList>
    </citation>
    <scope>NUCLEOTIDE SEQUENCE</scope>
</reference>
<accession>A0A8J2LTH7</accession>
<evidence type="ECO:0000313" key="2">
    <source>
        <dbReference type="Proteomes" id="UP000708208"/>
    </source>
</evidence>
<organism evidence="1 2">
    <name type="scientific">Allacma fusca</name>
    <dbReference type="NCBI Taxonomy" id="39272"/>
    <lineage>
        <taxon>Eukaryota</taxon>
        <taxon>Metazoa</taxon>
        <taxon>Ecdysozoa</taxon>
        <taxon>Arthropoda</taxon>
        <taxon>Hexapoda</taxon>
        <taxon>Collembola</taxon>
        <taxon>Symphypleona</taxon>
        <taxon>Sminthuridae</taxon>
        <taxon>Allacma</taxon>
    </lineage>
</organism>
<feature type="non-terminal residue" evidence="1">
    <location>
        <position position="1"/>
    </location>
</feature>
<dbReference type="EMBL" id="CAJVCH010571617">
    <property type="protein sequence ID" value="CAG7837985.1"/>
    <property type="molecule type" value="Genomic_DNA"/>
</dbReference>
<dbReference type="AlphaFoldDB" id="A0A8J2LTH7"/>
<dbReference type="Proteomes" id="UP000708208">
    <property type="component" value="Unassembled WGS sequence"/>
</dbReference>
<evidence type="ECO:0000313" key="1">
    <source>
        <dbReference type="EMBL" id="CAG7837985.1"/>
    </source>
</evidence>
<sequence length="180" mass="21048">FTVRQAFPGERGLRQYWEPSYKCKGFKLPHIAMLIRNPLNLHQHYIECMQYLQSRCRNTNPNTIGFFCRNSRPDGISFKDLERKDMDFKEFLNQITPSFISLSARDDYNGNITQIIMAEGNFTQNPNDVFTNITQNLYQIRPFKRHGLDEALIRILKNLLPVEFINYAAGQVHSNRCGNP</sequence>
<keyword evidence="2" id="KW-1185">Reference proteome</keyword>
<gene>
    <name evidence="1" type="ORF">AFUS01_LOCUS47008</name>
</gene>